<reference evidence="1" key="1">
    <citation type="submission" date="2023-07" db="EMBL/GenBank/DDBJ databases">
        <title>Black Yeasts Isolated from many extreme environments.</title>
        <authorList>
            <person name="Coleine C."/>
            <person name="Stajich J.E."/>
            <person name="Selbmann L."/>
        </authorList>
    </citation>
    <scope>NUCLEOTIDE SEQUENCE</scope>
    <source>
        <strain evidence="1">CCFEE 5714</strain>
    </source>
</reference>
<keyword evidence="2" id="KW-1185">Reference proteome</keyword>
<accession>A0ACC3MAB2</accession>
<name>A0ACC3MAB2_9PEZI</name>
<protein>
    <submittedName>
        <fullName evidence="1">Uncharacterized protein</fullName>
    </submittedName>
</protein>
<evidence type="ECO:0000313" key="2">
    <source>
        <dbReference type="Proteomes" id="UP001281147"/>
    </source>
</evidence>
<gene>
    <name evidence="1" type="ORF">LTR37_020789</name>
</gene>
<comment type="caution">
    <text evidence="1">The sequence shown here is derived from an EMBL/GenBank/DDBJ whole genome shotgun (WGS) entry which is preliminary data.</text>
</comment>
<proteinExistence type="predicted"/>
<evidence type="ECO:0000313" key="1">
    <source>
        <dbReference type="EMBL" id="KAK3681896.1"/>
    </source>
</evidence>
<sequence>MASFKQIIAAAACFLGLASCQLSVDGTIAVLVRDAASSYSAYSGLEAYGIPYKLIEIPKEGVALPQLNSSLTKGNYGGFILNSELAYEYPEGWHSALTEAQMQQIYAYQRDFHVRMVRLDAYPQPAFGVATAAADGTGCCGRDVEQFISFTNTSGFPTANLKANAAITHKNMWHYPARITDPATTFEIAKWAPAADGSFASDTTAAVINYFENREQMVWFNSWATEWSVTSNFLQHSFIHWLTRGIFVGARKVYLSTQVDDVHLTTDLYSPAGTQFRIGPNDMIAHVPWQQSVNSRLPAGSSYVVELGHNGNGDIINATLTDPNPCSPQDAIYYDQPTTPPLEFQKPLGSGSNVWPTSPTRYSWTVACAQIDKLAAWFMNSVNRNAFMHVSHTFSHMNLNNATYSDASKEITFNQAWVQQMGLTSSRFSPKGLIPPAITGLHNGDVIRAWMTAGITRVVGDNSRPLLLNPTKKHWPLISTVAGNGYAGLAIIPRWSTAMFYNCDLPACTSLEWINTSGGWGDYQSLLDFERTTTSRQLLGLRHDAYMFHQANLRAADMPSVTIGSQTGKFSLLQQWVEIVVQEMTRITNWPMVTLKHDDLAQSFLDRQTRDQCTPSFSYTYSSDRASIVGVTVTATGNRCGVPVPVTFPGSATTTGTARSDKLGSEPLIMWTTLSGSAVSYTLSAPVRA</sequence>
<organism evidence="1 2">
    <name type="scientific">Vermiconidia calcicola</name>
    <dbReference type="NCBI Taxonomy" id="1690605"/>
    <lineage>
        <taxon>Eukaryota</taxon>
        <taxon>Fungi</taxon>
        <taxon>Dikarya</taxon>
        <taxon>Ascomycota</taxon>
        <taxon>Pezizomycotina</taxon>
        <taxon>Dothideomycetes</taxon>
        <taxon>Dothideomycetidae</taxon>
        <taxon>Mycosphaerellales</taxon>
        <taxon>Extremaceae</taxon>
        <taxon>Vermiconidia</taxon>
    </lineage>
</organism>
<dbReference type="Proteomes" id="UP001281147">
    <property type="component" value="Unassembled WGS sequence"/>
</dbReference>
<dbReference type="EMBL" id="JAUTXU010000390">
    <property type="protein sequence ID" value="KAK3681896.1"/>
    <property type="molecule type" value="Genomic_DNA"/>
</dbReference>